<reference evidence="4" key="1">
    <citation type="journal article" date="2018" name="PLoS Negl. Trop. Dis.">
        <title>An insight into the salivary gland and fat body transcriptome of Panstrongylus lignarius (Hemiptera: Heteroptera), the main vector of Chagas disease in Peru.</title>
        <authorList>
            <person name="Nevoa J.C."/>
            <person name="Mendes M.T."/>
            <person name="da Silva M.V."/>
            <person name="Soares S.C."/>
            <person name="Oliveira C.J.F."/>
            <person name="Ribeiro J.M.C."/>
        </authorList>
    </citation>
    <scope>NUCLEOTIDE SEQUENCE</scope>
</reference>
<feature type="chain" id="PRO_5012262589" evidence="2">
    <location>
        <begin position="18"/>
        <end position="295"/>
    </location>
</feature>
<dbReference type="Gene3D" id="2.40.10.10">
    <property type="entry name" value="Trypsin-like serine proteases"/>
    <property type="match status" value="1"/>
</dbReference>
<sequence>MFRTLVLLVKLCSMVSSKVITLDLDPDTISDESKLSINDVPYVVSIHNTIADDDKEKVCTGSLIDSHWILTSAHCFDGGKITKTMIKFGINDYNLKTANNVKSRKIFIHPDYNNRSLINDLALMNVRLPRWYVNKIAYIMADEDGLKWHQEILEERKCLAIGYGKINYNDSFLYLKKLTVRYDPQGCGCFITNRELLCGSPVTSVSGVCFDDYGGPLICNGLLVGVSNQLLQCEDESNDCAGETYHRYTNLCAYFKWISEYVDLFSDVCHGYEGLLSSTHRAKPTIDIILMFVLM</sequence>
<feature type="signal peptide" evidence="2">
    <location>
        <begin position="1"/>
        <end position="17"/>
    </location>
</feature>
<proteinExistence type="predicted"/>
<dbReference type="AlphaFoldDB" id="A0A224XUV7"/>
<dbReference type="PRINTS" id="PR00722">
    <property type="entry name" value="CHYMOTRYPSIN"/>
</dbReference>
<dbReference type="InterPro" id="IPR051333">
    <property type="entry name" value="CLIP_Serine_Protease"/>
</dbReference>
<name>A0A224XUV7_9HEMI</name>
<evidence type="ECO:0000313" key="4">
    <source>
        <dbReference type="EMBL" id="JAW11721.1"/>
    </source>
</evidence>
<evidence type="ECO:0000256" key="1">
    <source>
        <dbReference type="ARBA" id="ARBA00023157"/>
    </source>
</evidence>
<dbReference type="InterPro" id="IPR001314">
    <property type="entry name" value="Peptidase_S1A"/>
</dbReference>
<dbReference type="InterPro" id="IPR001254">
    <property type="entry name" value="Trypsin_dom"/>
</dbReference>
<protein>
    <submittedName>
        <fullName evidence="4">Putative trypsin-like serine protease</fullName>
    </submittedName>
</protein>
<feature type="domain" description="Peptidase S1" evidence="3">
    <location>
        <begin position="28"/>
        <end position="263"/>
    </location>
</feature>
<dbReference type="Pfam" id="PF00089">
    <property type="entry name" value="Trypsin"/>
    <property type="match status" value="1"/>
</dbReference>
<keyword evidence="1" id="KW-1015">Disulfide bond</keyword>
<dbReference type="EMBL" id="GFTR01004705">
    <property type="protein sequence ID" value="JAW11721.1"/>
    <property type="molecule type" value="Transcribed_RNA"/>
</dbReference>
<dbReference type="InterPro" id="IPR009003">
    <property type="entry name" value="Peptidase_S1_PA"/>
</dbReference>
<dbReference type="GO" id="GO:0006508">
    <property type="term" value="P:proteolysis"/>
    <property type="evidence" value="ECO:0007669"/>
    <property type="project" value="UniProtKB-KW"/>
</dbReference>
<accession>A0A224XUV7</accession>
<dbReference type="InterPro" id="IPR043504">
    <property type="entry name" value="Peptidase_S1_PA_chymotrypsin"/>
</dbReference>
<dbReference type="FunFam" id="2.40.10.10:FF:000068">
    <property type="entry name" value="transmembrane protease serine 2"/>
    <property type="match status" value="1"/>
</dbReference>
<keyword evidence="4" id="KW-0378">Hydrolase</keyword>
<dbReference type="PROSITE" id="PS50240">
    <property type="entry name" value="TRYPSIN_DOM"/>
    <property type="match status" value="1"/>
</dbReference>
<keyword evidence="2" id="KW-0732">Signal</keyword>
<dbReference type="PANTHER" id="PTHR24260">
    <property type="match status" value="1"/>
</dbReference>
<dbReference type="PANTHER" id="PTHR24260:SF132">
    <property type="entry name" value="PEPTIDASE S1 DOMAIN-CONTAINING PROTEIN"/>
    <property type="match status" value="1"/>
</dbReference>
<dbReference type="SMART" id="SM00020">
    <property type="entry name" value="Tryp_SPc"/>
    <property type="match status" value="1"/>
</dbReference>
<dbReference type="SUPFAM" id="SSF50494">
    <property type="entry name" value="Trypsin-like serine proteases"/>
    <property type="match status" value="1"/>
</dbReference>
<evidence type="ECO:0000256" key="2">
    <source>
        <dbReference type="SAM" id="SignalP"/>
    </source>
</evidence>
<keyword evidence="4" id="KW-0645">Protease</keyword>
<organism evidence="4">
    <name type="scientific">Panstrongylus lignarius</name>
    <dbReference type="NCBI Taxonomy" id="156445"/>
    <lineage>
        <taxon>Eukaryota</taxon>
        <taxon>Metazoa</taxon>
        <taxon>Ecdysozoa</taxon>
        <taxon>Arthropoda</taxon>
        <taxon>Hexapoda</taxon>
        <taxon>Insecta</taxon>
        <taxon>Pterygota</taxon>
        <taxon>Neoptera</taxon>
        <taxon>Paraneoptera</taxon>
        <taxon>Hemiptera</taxon>
        <taxon>Heteroptera</taxon>
        <taxon>Panheteroptera</taxon>
        <taxon>Cimicomorpha</taxon>
        <taxon>Reduviidae</taxon>
        <taxon>Triatominae</taxon>
        <taxon>Panstrongylus</taxon>
    </lineage>
</organism>
<dbReference type="GO" id="GO:0004252">
    <property type="term" value="F:serine-type endopeptidase activity"/>
    <property type="evidence" value="ECO:0007669"/>
    <property type="project" value="InterPro"/>
</dbReference>
<evidence type="ECO:0000259" key="3">
    <source>
        <dbReference type="PROSITE" id="PS50240"/>
    </source>
</evidence>